<evidence type="ECO:0000256" key="1">
    <source>
        <dbReference type="ARBA" id="ARBA00000900"/>
    </source>
</evidence>
<comment type="similarity">
    <text evidence="3 16">Belongs to the NSE1 family.</text>
</comment>
<dbReference type="OrthoDB" id="185455at2759"/>
<dbReference type="Gene3D" id="3.90.1150.220">
    <property type="match status" value="1"/>
</dbReference>
<evidence type="ECO:0000313" key="20">
    <source>
        <dbReference type="Proteomes" id="UP000800200"/>
    </source>
</evidence>
<dbReference type="InterPro" id="IPR001841">
    <property type="entry name" value="Znf_RING"/>
</dbReference>
<dbReference type="InterPro" id="IPR011513">
    <property type="entry name" value="Nse1"/>
</dbReference>
<keyword evidence="8 16" id="KW-0227">DNA damage</keyword>
<keyword evidence="7 16" id="KW-0479">Metal-binding</keyword>
<sequence>MAYDPDPSPRPDLDDTGAYNNSHRAFLQAFLSHSVLTADEIKPILAAVLSAHEGRPMLEGDITAPDISQYVTAVNSRLSSLDLEIRSTRSQTDRTLIYALVNTTSDPLTQLATTRTPDEISYVKRVLDAMFETNNTRSREIMAVSSVEAANLAKVGRNRQSNANEDGEEASQAKNLSLNEAEKVLQECVEEGWFLRSRAGYYSLAPRALMELRALLKETYNEPPDPEDAEDEGVTRIRDCEGCREIVTVGQRCSDRECGCRLHDHCTQQFFRNQTGERKCPKCKEEWTGNSFVGEKVVTRTRPSGRGSGAGPSRRTDETADLED</sequence>
<evidence type="ECO:0000256" key="8">
    <source>
        <dbReference type="ARBA" id="ARBA00022763"/>
    </source>
</evidence>
<accession>A0A6A6ELD9</accession>
<keyword evidence="11 16" id="KW-0862">Zinc</keyword>
<evidence type="ECO:0000256" key="3">
    <source>
        <dbReference type="ARBA" id="ARBA00010258"/>
    </source>
</evidence>
<gene>
    <name evidence="19" type="ORF">K469DRAFT_655346</name>
</gene>
<dbReference type="PANTHER" id="PTHR20973:SF0">
    <property type="entry name" value="NON-STRUCTURAL MAINTENANCE OF CHROMOSOMES ELEMENT 1 HOMOLOG"/>
    <property type="match status" value="1"/>
</dbReference>
<evidence type="ECO:0000256" key="12">
    <source>
        <dbReference type="ARBA" id="ARBA00023172"/>
    </source>
</evidence>
<dbReference type="Pfam" id="PF07574">
    <property type="entry name" value="SMC_Nse1"/>
    <property type="match status" value="1"/>
</dbReference>
<evidence type="ECO:0000256" key="4">
    <source>
        <dbReference type="ARBA" id="ARBA00012483"/>
    </source>
</evidence>
<evidence type="ECO:0000313" key="19">
    <source>
        <dbReference type="EMBL" id="KAF2190920.1"/>
    </source>
</evidence>
<evidence type="ECO:0000256" key="16">
    <source>
        <dbReference type="RuleBase" id="RU368018"/>
    </source>
</evidence>
<keyword evidence="9 15" id="KW-0863">Zinc-finger</keyword>
<dbReference type="CDD" id="cd16493">
    <property type="entry name" value="RING-CH-C4HC3_NSE1"/>
    <property type="match status" value="1"/>
</dbReference>
<dbReference type="PROSITE" id="PS50089">
    <property type="entry name" value="ZF_RING_2"/>
    <property type="match status" value="1"/>
</dbReference>
<dbReference type="InterPro" id="IPR013083">
    <property type="entry name" value="Znf_RING/FYVE/PHD"/>
</dbReference>
<proteinExistence type="inferred from homology"/>
<keyword evidence="14 16" id="KW-0539">Nucleus</keyword>
<dbReference type="InterPro" id="IPR036388">
    <property type="entry name" value="WH-like_DNA-bd_sf"/>
</dbReference>
<feature type="region of interest" description="Disordered" evidence="17">
    <location>
        <begin position="155"/>
        <end position="174"/>
    </location>
</feature>
<name>A0A6A6ELD9_9PEZI</name>
<comment type="catalytic activity">
    <reaction evidence="1 16">
        <text>S-ubiquitinyl-[E2 ubiquitin-conjugating enzyme]-L-cysteine + [acceptor protein]-L-lysine = [E2 ubiquitin-conjugating enzyme]-L-cysteine + N(6)-ubiquitinyl-[acceptor protein]-L-lysine.</text>
        <dbReference type="EC" id="2.3.2.27"/>
    </reaction>
</comment>
<keyword evidence="6 16" id="KW-0808">Transferase</keyword>
<dbReference type="Gene3D" id="3.30.40.10">
    <property type="entry name" value="Zinc/RING finger domain, C3HC4 (zinc finger)"/>
    <property type="match status" value="1"/>
</dbReference>
<dbReference type="GO" id="GO:0061630">
    <property type="term" value="F:ubiquitin protein ligase activity"/>
    <property type="evidence" value="ECO:0007669"/>
    <property type="project" value="UniProtKB-EC"/>
</dbReference>
<dbReference type="AlphaFoldDB" id="A0A6A6ELD9"/>
<dbReference type="GO" id="GO:0000724">
    <property type="term" value="P:double-strand break repair via homologous recombination"/>
    <property type="evidence" value="ECO:0007669"/>
    <property type="project" value="TreeGrafter"/>
</dbReference>
<dbReference type="Pfam" id="PF08746">
    <property type="entry name" value="zf-RING-like"/>
    <property type="match status" value="1"/>
</dbReference>
<comment type="function">
    <text evidence="16">Acts in a DNA repair pathway for removal of UV-induced DNA damage that is distinct from classical nucleotide excision repair and in repair of ionizing radiation damage. Functions in homologous recombination repair of DNA double strand breaks and in recovery of stalled replication forks.</text>
</comment>
<comment type="subunit">
    <text evidence="16">Component of the Smc5-Smc6 complex.</text>
</comment>
<evidence type="ECO:0000256" key="6">
    <source>
        <dbReference type="ARBA" id="ARBA00022679"/>
    </source>
</evidence>
<evidence type="ECO:0000256" key="7">
    <source>
        <dbReference type="ARBA" id="ARBA00022723"/>
    </source>
</evidence>
<feature type="region of interest" description="Disordered" evidence="17">
    <location>
        <begin position="298"/>
        <end position="324"/>
    </location>
</feature>
<dbReference type="PANTHER" id="PTHR20973">
    <property type="entry name" value="NON-SMC ELEMENT 1-RELATED"/>
    <property type="match status" value="1"/>
</dbReference>
<dbReference type="GO" id="GO:0030915">
    <property type="term" value="C:Smc5-Smc6 complex"/>
    <property type="evidence" value="ECO:0007669"/>
    <property type="project" value="UniProtKB-UniRule"/>
</dbReference>
<evidence type="ECO:0000256" key="10">
    <source>
        <dbReference type="ARBA" id="ARBA00022786"/>
    </source>
</evidence>
<evidence type="ECO:0000256" key="11">
    <source>
        <dbReference type="ARBA" id="ARBA00022833"/>
    </source>
</evidence>
<evidence type="ECO:0000256" key="14">
    <source>
        <dbReference type="ARBA" id="ARBA00023242"/>
    </source>
</evidence>
<protein>
    <recommendedName>
        <fullName evidence="5 16">Non-structural maintenance of chromosomes element 1 homolog</fullName>
        <ecNumber evidence="4 16">2.3.2.27</ecNumber>
    </recommendedName>
</protein>
<feature type="domain" description="RING-type" evidence="18">
    <location>
        <begin position="240"/>
        <end position="284"/>
    </location>
</feature>
<comment type="subcellular location">
    <subcellularLocation>
        <location evidence="2 16">Nucleus</location>
    </subcellularLocation>
</comment>
<evidence type="ECO:0000256" key="15">
    <source>
        <dbReference type="PROSITE-ProRule" id="PRU00175"/>
    </source>
</evidence>
<dbReference type="EC" id="2.3.2.27" evidence="4 16"/>
<dbReference type="Proteomes" id="UP000800200">
    <property type="component" value="Unassembled WGS sequence"/>
</dbReference>
<evidence type="ECO:0000259" key="18">
    <source>
        <dbReference type="PROSITE" id="PS50089"/>
    </source>
</evidence>
<evidence type="ECO:0000256" key="17">
    <source>
        <dbReference type="SAM" id="MobiDB-lite"/>
    </source>
</evidence>
<dbReference type="GO" id="GO:0005634">
    <property type="term" value="C:nucleus"/>
    <property type="evidence" value="ECO:0007669"/>
    <property type="project" value="UniProtKB-SubCell"/>
</dbReference>
<dbReference type="GO" id="GO:0008270">
    <property type="term" value="F:zinc ion binding"/>
    <property type="evidence" value="ECO:0007669"/>
    <property type="project" value="UniProtKB-KW"/>
</dbReference>
<evidence type="ECO:0000256" key="13">
    <source>
        <dbReference type="ARBA" id="ARBA00023204"/>
    </source>
</evidence>
<keyword evidence="13 16" id="KW-0234">DNA repair</keyword>
<dbReference type="InterPro" id="IPR014857">
    <property type="entry name" value="Nse1_RING_C4HC3-type"/>
</dbReference>
<organism evidence="19 20">
    <name type="scientific">Zopfia rhizophila CBS 207.26</name>
    <dbReference type="NCBI Taxonomy" id="1314779"/>
    <lineage>
        <taxon>Eukaryota</taxon>
        <taxon>Fungi</taxon>
        <taxon>Dikarya</taxon>
        <taxon>Ascomycota</taxon>
        <taxon>Pezizomycotina</taxon>
        <taxon>Dothideomycetes</taxon>
        <taxon>Dothideomycetes incertae sedis</taxon>
        <taxon>Zopfiaceae</taxon>
        <taxon>Zopfia</taxon>
    </lineage>
</organism>
<keyword evidence="20" id="KW-1185">Reference proteome</keyword>
<keyword evidence="12 16" id="KW-0233">DNA recombination</keyword>
<evidence type="ECO:0000256" key="9">
    <source>
        <dbReference type="ARBA" id="ARBA00022771"/>
    </source>
</evidence>
<dbReference type="EMBL" id="ML994617">
    <property type="protein sequence ID" value="KAF2190920.1"/>
    <property type="molecule type" value="Genomic_DNA"/>
</dbReference>
<evidence type="ECO:0000256" key="5">
    <source>
        <dbReference type="ARBA" id="ARBA00019422"/>
    </source>
</evidence>
<evidence type="ECO:0000256" key="2">
    <source>
        <dbReference type="ARBA" id="ARBA00004123"/>
    </source>
</evidence>
<reference evidence="19" key="1">
    <citation type="journal article" date="2020" name="Stud. Mycol.">
        <title>101 Dothideomycetes genomes: a test case for predicting lifestyles and emergence of pathogens.</title>
        <authorList>
            <person name="Haridas S."/>
            <person name="Albert R."/>
            <person name="Binder M."/>
            <person name="Bloem J."/>
            <person name="Labutti K."/>
            <person name="Salamov A."/>
            <person name="Andreopoulos B."/>
            <person name="Baker S."/>
            <person name="Barry K."/>
            <person name="Bills G."/>
            <person name="Bluhm B."/>
            <person name="Cannon C."/>
            <person name="Castanera R."/>
            <person name="Culley D."/>
            <person name="Daum C."/>
            <person name="Ezra D."/>
            <person name="Gonzalez J."/>
            <person name="Henrissat B."/>
            <person name="Kuo A."/>
            <person name="Liang C."/>
            <person name="Lipzen A."/>
            <person name="Lutzoni F."/>
            <person name="Magnuson J."/>
            <person name="Mondo S."/>
            <person name="Nolan M."/>
            <person name="Ohm R."/>
            <person name="Pangilinan J."/>
            <person name="Park H.-J."/>
            <person name="Ramirez L."/>
            <person name="Alfaro M."/>
            <person name="Sun H."/>
            <person name="Tritt A."/>
            <person name="Yoshinaga Y."/>
            <person name="Zwiers L.-H."/>
            <person name="Turgeon B."/>
            <person name="Goodwin S."/>
            <person name="Spatafora J."/>
            <person name="Crous P."/>
            <person name="Grigoriev I."/>
        </authorList>
    </citation>
    <scope>NUCLEOTIDE SEQUENCE</scope>
    <source>
        <strain evidence="19">CBS 207.26</strain>
    </source>
</reference>
<dbReference type="Gene3D" id="1.10.10.10">
    <property type="entry name" value="Winged helix-like DNA-binding domain superfamily/Winged helix DNA-binding domain"/>
    <property type="match status" value="1"/>
</dbReference>
<keyword evidence="10 16" id="KW-0833">Ubl conjugation pathway</keyword>